<feature type="domain" description="MmeI-like N-terminal" evidence="6">
    <location>
        <begin position="47"/>
        <end position="213"/>
    </location>
</feature>
<dbReference type="SUPFAM" id="SSF53335">
    <property type="entry name" value="S-adenosyl-L-methionine-dependent methyltransferases"/>
    <property type="match status" value="1"/>
</dbReference>
<evidence type="ECO:0000259" key="8">
    <source>
        <dbReference type="Pfam" id="PF20466"/>
    </source>
</evidence>
<dbReference type="Pfam" id="PF20464">
    <property type="entry name" value="MmeI_N"/>
    <property type="match status" value="1"/>
</dbReference>
<feature type="domain" description="MmeI-like DNA-methyltransferase" evidence="10">
    <location>
        <begin position="375"/>
        <end position="626"/>
    </location>
</feature>
<dbReference type="RefSeq" id="WP_192750559.1">
    <property type="nucleotide sequence ID" value="NZ_BAABJL010000245.1"/>
</dbReference>
<evidence type="ECO:0000256" key="5">
    <source>
        <dbReference type="SAM" id="MobiDB-lite"/>
    </source>
</evidence>
<name>A0A927MW91_9ACTN</name>
<dbReference type="InterPro" id="IPR046820">
    <property type="entry name" value="MmeI_TRD"/>
</dbReference>
<dbReference type="Pfam" id="PF20465">
    <property type="entry name" value="MmeI_hel"/>
    <property type="match status" value="1"/>
</dbReference>
<accession>A0A927MW91</accession>
<keyword evidence="12" id="KW-1185">Reference proteome</keyword>
<dbReference type="Gene3D" id="3.40.50.150">
    <property type="entry name" value="Vaccinia Virus protein VP39"/>
    <property type="match status" value="1"/>
</dbReference>
<keyword evidence="3" id="KW-0808">Transferase</keyword>
<evidence type="ECO:0000259" key="6">
    <source>
        <dbReference type="Pfam" id="PF20464"/>
    </source>
</evidence>
<comment type="catalytic activity">
    <reaction evidence="4">
        <text>a 2'-deoxyadenosine in DNA + S-adenosyl-L-methionine = an N(6)-methyl-2'-deoxyadenosine in DNA + S-adenosyl-L-homocysteine + H(+)</text>
        <dbReference type="Rhea" id="RHEA:15197"/>
        <dbReference type="Rhea" id="RHEA-COMP:12418"/>
        <dbReference type="Rhea" id="RHEA-COMP:12419"/>
        <dbReference type="ChEBI" id="CHEBI:15378"/>
        <dbReference type="ChEBI" id="CHEBI:57856"/>
        <dbReference type="ChEBI" id="CHEBI:59789"/>
        <dbReference type="ChEBI" id="CHEBI:90615"/>
        <dbReference type="ChEBI" id="CHEBI:90616"/>
        <dbReference type="EC" id="2.1.1.72"/>
    </reaction>
</comment>
<dbReference type="PANTHER" id="PTHR33841:SF1">
    <property type="entry name" value="DNA METHYLTRANSFERASE A"/>
    <property type="match status" value="1"/>
</dbReference>
<evidence type="ECO:0000259" key="10">
    <source>
        <dbReference type="Pfam" id="PF20473"/>
    </source>
</evidence>
<evidence type="ECO:0000256" key="1">
    <source>
        <dbReference type="ARBA" id="ARBA00011900"/>
    </source>
</evidence>
<feature type="domain" description="MmeI-like helicase spacer" evidence="7">
    <location>
        <begin position="220"/>
        <end position="296"/>
    </location>
</feature>
<dbReference type="PANTHER" id="PTHR33841">
    <property type="entry name" value="DNA METHYLTRANSFERASE YEEA-RELATED"/>
    <property type="match status" value="1"/>
</dbReference>
<organism evidence="11 12">
    <name type="scientific">Actinopolymorpha pittospori</name>
    <dbReference type="NCBI Taxonomy" id="648752"/>
    <lineage>
        <taxon>Bacteria</taxon>
        <taxon>Bacillati</taxon>
        <taxon>Actinomycetota</taxon>
        <taxon>Actinomycetes</taxon>
        <taxon>Propionibacteriales</taxon>
        <taxon>Actinopolymorphaceae</taxon>
        <taxon>Actinopolymorpha</taxon>
    </lineage>
</organism>
<dbReference type="InterPro" id="IPR046816">
    <property type="entry name" value="MmeI_Mtase"/>
</dbReference>
<sequence length="945" mass="105663">MAKARSNRVSGQQSRQSEGHDSEVLAGNRSLGRDAIVTIEKAEIRQRARRFAKAWGSARSEQADKQSFWDAFFNVFGVQRRQVAIYEAIAKRASTGRRGWLDLLLPGQMGVEHKSAGASLDNAMAQLIDYLPSLAPAEHPWLLIVSDFERFEWKNLETGDAGSFRLEDLPDYLELFWWLAGYRIEHRDYGDEIAANLTATGLLADVHDALLESGFAAADAREWVTRVLFCLFADDAGVWDRGSFHSYLTLHTARDGHDLGDVIGRVFRVLNTSPEQRPRNLDEDLKQFTYINGDLFARDLWPVSGTSAVRNTLLAACKFDWSVISPAIFGSLFQNVMTKRERRQLGAHYTSEQNILRTIRPLFLDDLEAELDSAGSQAKLRAFHDRLASLTFFDPACGCGNFLVIAYREIRRLETECLRRLAVKERTPGQRAMSLDLMCKVRVDHFYGIEIEEFPARIARTALYLMDHLENRRASIEFGEHYARFPIPAAPHIHIGNALQDDWNGVLAAEDCDYLFGNPPFAGQKTRAADQTADLRRVWGTSFARWLDYVSGWYRLAADYIARSETKAAFVSTNSITQGEQVARVWRTLLAKHMQIDFAHRTFAWTSEARGKAQVHVVIIGFSVGSGPSSCMIFDYQDPKGEPVIERAGTINPYLLAAPNVLVQSSTTPISSELAMVQYGNKPSDGGHLIVASEDLPDPSDPASSYIRPFLGAQNLLHGGERYCIWMEKPDPAAVRTSDFLKRRLAAVRQFREDSSAADTRKLATRPWRFFRIPQPSVPYIAIPRHVSENREWFTVAHVTPDVIAGDALFTVVDPDGFVFAVLSSAMFISWLRTVGGALESRLRFSGPMVYNTFPLPEVSNAVRGRIIAAGEKLIAARAQHPDASLAELYDPLSTPSDVLAAHRVLDLAVDRAFTPRGRPSTITDRMRILFPAYEAAVTGGQITG</sequence>
<dbReference type="Proteomes" id="UP000638648">
    <property type="component" value="Unassembled WGS sequence"/>
</dbReference>
<keyword evidence="2" id="KW-0489">Methyltransferase</keyword>
<feature type="region of interest" description="Disordered" evidence="5">
    <location>
        <begin position="1"/>
        <end position="27"/>
    </location>
</feature>
<dbReference type="GO" id="GO:0032259">
    <property type="term" value="P:methylation"/>
    <property type="evidence" value="ECO:0007669"/>
    <property type="project" value="UniProtKB-KW"/>
</dbReference>
<dbReference type="EMBL" id="JADBEM010000001">
    <property type="protein sequence ID" value="MBE1606428.1"/>
    <property type="molecule type" value="Genomic_DNA"/>
</dbReference>
<dbReference type="Pfam" id="PF20466">
    <property type="entry name" value="MmeI_TRD"/>
    <property type="match status" value="1"/>
</dbReference>
<dbReference type="InterPro" id="IPR029063">
    <property type="entry name" value="SAM-dependent_MTases_sf"/>
</dbReference>
<evidence type="ECO:0000256" key="2">
    <source>
        <dbReference type="ARBA" id="ARBA00022603"/>
    </source>
</evidence>
<comment type="caution">
    <text evidence="11">The sequence shown here is derived from an EMBL/GenBank/DDBJ whole genome shotgun (WGS) entry which is preliminary data.</text>
</comment>
<dbReference type="Pfam" id="PF20473">
    <property type="entry name" value="MmeI_Mtase"/>
    <property type="match status" value="1"/>
</dbReference>
<reference evidence="11" key="1">
    <citation type="submission" date="2020-10" db="EMBL/GenBank/DDBJ databases">
        <title>Sequencing the genomes of 1000 actinobacteria strains.</title>
        <authorList>
            <person name="Klenk H.-P."/>
        </authorList>
    </citation>
    <scope>NUCLEOTIDE SEQUENCE</scope>
    <source>
        <strain evidence="11">DSM 45354</strain>
    </source>
</reference>
<evidence type="ECO:0000256" key="3">
    <source>
        <dbReference type="ARBA" id="ARBA00022679"/>
    </source>
</evidence>
<feature type="compositionally biased region" description="Polar residues" evidence="5">
    <location>
        <begin position="7"/>
        <end position="16"/>
    </location>
</feature>
<dbReference type="EC" id="2.1.1.72" evidence="1"/>
<dbReference type="InterPro" id="IPR046818">
    <property type="entry name" value="MmeI_C"/>
</dbReference>
<evidence type="ECO:0000313" key="11">
    <source>
        <dbReference type="EMBL" id="MBE1606428.1"/>
    </source>
</evidence>
<dbReference type="InterPro" id="IPR046819">
    <property type="entry name" value="MmeI_hel"/>
</dbReference>
<proteinExistence type="predicted"/>
<feature type="domain" description="MmeI-like target recognition" evidence="8">
    <location>
        <begin position="658"/>
        <end position="858"/>
    </location>
</feature>
<dbReference type="AlphaFoldDB" id="A0A927MW91"/>
<evidence type="ECO:0000256" key="4">
    <source>
        <dbReference type="ARBA" id="ARBA00047942"/>
    </source>
</evidence>
<dbReference type="GO" id="GO:0009007">
    <property type="term" value="F:site-specific DNA-methyltransferase (adenine-specific) activity"/>
    <property type="evidence" value="ECO:0007669"/>
    <property type="project" value="UniProtKB-EC"/>
</dbReference>
<protein>
    <recommendedName>
        <fullName evidence="1">site-specific DNA-methyltransferase (adenine-specific)</fullName>
        <ecNumber evidence="1">2.1.1.72</ecNumber>
    </recommendedName>
</protein>
<evidence type="ECO:0000313" key="12">
    <source>
        <dbReference type="Proteomes" id="UP000638648"/>
    </source>
</evidence>
<evidence type="ECO:0000259" key="9">
    <source>
        <dbReference type="Pfam" id="PF20467"/>
    </source>
</evidence>
<dbReference type="InterPro" id="IPR046817">
    <property type="entry name" value="MmeI_N"/>
</dbReference>
<feature type="domain" description="MmeI-like C-terminal" evidence="9">
    <location>
        <begin position="862"/>
        <end position="936"/>
    </location>
</feature>
<dbReference type="Pfam" id="PF20467">
    <property type="entry name" value="MmeI_C"/>
    <property type="match status" value="1"/>
</dbReference>
<gene>
    <name evidence="11" type="ORF">HEB94_003276</name>
</gene>
<evidence type="ECO:0000259" key="7">
    <source>
        <dbReference type="Pfam" id="PF20465"/>
    </source>
</evidence>
<dbReference type="InterPro" id="IPR050953">
    <property type="entry name" value="N4_N6_ade-DNA_methylase"/>
</dbReference>